<gene>
    <name evidence="7" type="ORF">SAMN02910377_01469</name>
</gene>
<feature type="transmembrane region" description="Helical" evidence="6">
    <location>
        <begin position="257"/>
        <end position="278"/>
    </location>
</feature>
<keyword evidence="2" id="KW-1003">Cell membrane</keyword>
<proteinExistence type="predicted"/>
<keyword evidence="4 6" id="KW-1133">Transmembrane helix</keyword>
<sequence>MVAVLKHELSLYYHSLTGYVFGAFLLAFTGIGALIYNINASVANFEYVLSFIQIVFIIIVPILTMRIIADEKKQKTDQLLYSLPISTTEIVVGKFMALLVVFVVPMIFICAYPLIFSMYGEVYLPTSYGTIFAFIFLGLALISIGMFISSLTESQGMAAGICVVVMLFNYYCTTLADAVSSSAVGSVITIVVIMIILGLIIRYMTKSDVMGYGFSFITCLVAIILFFAKPELLEDLLPKVMNQISLFERFTMFYNGVFDLTAIVYYISIIVFFLFLCVQSLEKRRYNG</sequence>
<evidence type="ECO:0000256" key="5">
    <source>
        <dbReference type="ARBA" id="ARBA00023136"/>
    </source>
</evidence>
<evidence type="ECO:0000256" key="2">
    <source>
        <dbReference type="ARBA" id="ARBA00022475"/>
    </source>
</evidence>
<organism evidence="7 8">
    <name type="scientific">Pseudobutyrivibrio ruminis</name>
    <dbReference type="NCBI Taxonomy" id="46206"/>
    <lineage>
        <taxon>Bacteria</taxon>
        <taxon>Bacillati</taxon>
        <taxon>Bacillota</taxon>
        <taxon>Clostridia</taxon>
        <taxon>Lachnospirales</taxon>
        <taxon>Lachnospiraceae</taxon>
        <taxon>Pseudobutyrivibrio</taxon>
    </lineage>
</organism>
<dbReference type="Proteomes" id="UP000182321">
    <property type="component" value="Unassembled WGS sequence"/>
</dbReference>
<dbReference type="GO" id="GO:0140359">
    <property type="term" value="F:ABC-type transporter activity"/>
    <property type="evidence" value="ECO:0007669"/>
    <property type="project" value="InterPro"/>
</dbReference>
<feature type="transmembrane region" description="Helical" evidence="6">
    <location>
        <begin position="182"/>
        <end position="202"/>
    </location>
</feature>
<dbReference type="RefSeq" id="WP_074790627.1">
    <property type="nucleotide sequence ID" value="NZ_FNZX01000008.1"/>
</dbReference>
<dbReference type="EMBL" id="FNZX01000008">
    <property type="protein sequence ID" value="SEK65879.1"/>
    <property type="molecule type" value="Genomic_DNA"/>
</dbReference>
<reference evidence="8" key="1">
    <citation type="submission" date="2016-10" db="EMBL/GenBank/DDBJ databases">
        <authorList>
            <person name="Varghese N."/>
        </authorList>
    </citation>
    <scope>NUCLEOTIDE SEQUENCE [LARGE SCALE GENOMIC DNA]</scope>
    <source>
        <strain evidence="8">ACV-9</strain>
    </source>
</reference>
<keyword evidence="5 6" id="KW-0472">Membrane</keyword>
<dbReference type="PANTHER" id="PTHR30294:SF29">
    <property type="entry name" value="MULTIDRUG ABC TRANSPORTER PERMEASE YBHS-RELATED"/>
    <property type="match status" value="1"/>
</dbReference>
<dbReference type="GO" id="GO:0005886">
    <property type="term" value="C:plasma membrane"/>
    <property type="evidence" value="ECO:0007669"/>
    <property type="project" value="UniProtKB-SubCell"/>
</dbReference>
<dbReference type="AlphaFoldDB" id="A0A1H7ITV3"/>
<feature type="transmembrane region" description="Helical" evidence="6">
    <location>
        <begin position="209"/>
        <end position="228"/>
    </location>
</feature>
<feature type="transmembrane region" description="Helical" evidence="6">
    <location>
        <begin position="90"/>
        <end position="115"/>
    </location>
</feature>
<comment type="subcellular location">
    <subcellularLocation>
        <location evidence="1">Cell membrane</location>
        <topology evidence="1">Multi-pass membrane protein</topology>
    </subcellularLocation>
</comment>
<dbReference type="InterPro" id="IPR051449">
    <property type="entry name" value="ABC-2_transporter_component"/>
</dbReference>
<evidence type="ECO:0000313" key="8">
    <source>
        <dbReference type="Proteomes" id="UP000182321"/>
    </source>
</evidence>
<evidence type="ECO:0000256" key="1">
    <source>
        <dbReference type="ARBA" id="ARBA00004651"/>
    </source>
</evidence>
<accession>A0A1H7ITV3</accession>
<feature type="transmembrane region" description="Helical" evidence="6">
    <location>
        <begin position="47"/>
        <end position="69"/>
    </location>
</feature>
<evidence type="ECO:0000256" key="4">
    <source>
        <dbReference type="ARBA" id="ARBA00022989"/>
    </source>
</evidence>
<feature type="transmembrane region" description="Helical" evidence="6">
    <location>
        <begin position="156"/>
        <end position="176"/>
    </location>
</feature>
<feature type="transmembrane region" description="Helical" evidence="6">
    <location>
        <begin position="127"/>
        <end position="149"/>
    </location>
</feature>
<dbReference type="Pfam" id="PF12679">
    <property type="entry name" value="ABC2_membrane_2"/>
    <property type="match status" value="1"/>
</dbReference>
<keyword evidence="3 6" id="KW-0812">Transmembrane</keyword>
<evidence type="ECO:0000256" key="6">
    <source>
        <dbReference type="SAM" id="Phobius"/>
    </source>
</evidence>
<protein>
    <submittedName>
        <fullName evidence="7">ABC-2 type transport system permease protein</fullName>
    </submittedName>
</protein>
<dbReference type="PANTHER" id="PTHR30294">
    <property type="entry name" value="MEMBRANE COMPONENT OF ABC TRANSPORTER YHHJ-RELATED"/>
    <property type="match status" value="1"/>
</dbReference>
<evidence type="ECO:0000313" key="7">
    <source>
        <dbReference type="EMBL" id="SEK65879.1"/>
    </source>
</evidence>
<name>A0A1H7ITV3_9FIRM</name>
<evidence type="ECO:0000256" key="3">
    <source>
        <dbReference type="ARBA" id="ARBA00022692"/>
    </source>
</evidence>
<feature type="transmembrane region" description="Helical" evidence="6">
    <location>
        <begin position="12"/>
        <end position="35"/>
    </location>
</feature>
<keyword evidence="8" id="KW-1185">Reference proteome</keyword>